<accession>A0A9X3P9A6</accession>
<dbReference type="InterPro" id="IPR016032">
    <property type="entry name" value="Sig_transdc_resp-reg_C-effctor"/>
</dbReference>
<sequence>MTLQSFGLSARDEQVWRRLLRAPGVRADELDRELGDGAAASVVRLADKGIVHVDVEGRCLPADPGAAFDRLVSRRLSEVGEELRGIASAGAVLPGLLTEHREAAAIESVERLDGVEATQLRVLEISASAREVLAMHGPEPFAERAEVTAHTLRRLRSDVVYRTIVHRSVLDSEPYSARVHRLHEAGDRHRVSDAVLRNVLIYDRAVAFVRIDPADHRAGAYMVRQPGMVASLVDHFELAWNAAADLVPVPDGPDATERRVLELLTAHGKDETAARAMGVSVRTFRRHVADLMARLGAANRFHLGMLAARRGWL</sequence>
<dbReference type="SMART" id="SM00421">
    <property type="entry name" value="HTH_LUXR"/>
    <property type="match status" value="1"/>
</dbReference>
<dbReference type="RefSeq" id="WP_270110397.1">
    <property type="nucleotide sequence ID" value="NZ_JAPZVP010000008.1"/>
</dbReference>
<evidence type="ECO:0000313" key="2">
    <source>
        <dbReference type="EMBL" id="MDA1360459.1"/>
    </source>
</evidence>
<dbReference type="PANTHER" id="PTHR34293">
    <property type="entry name" value="HTH-TYPE TRANSCRIPTIONAL REGULATOR TRMBL2"/>
    <property type="match status" value="1"/>
</dbReference>
<reference evidence="2" key="1">
    <citation type="submission" date="2022-12" db="EMBL/GenBank/DDBJ databases">
        <title>Gycomyces niveus sp.nov.,a novel actinomycete isolated from soil in Shouguan.</title>
        <authorList>
            <person name="Yang X."/>
        </authorList>
    </citation>
    <scope>NUCLEOTIDE SEQUENCE</scope>
    <source>
        <strain evidence="2">NEAU-A15</strain>
    </source>
</reference>
<dbReference type="SUPFAM" id="SSF46894">
    <property type="entry name" value="C-terminal effector domain of the bipartite response regulators"/>
    <property type="match status" value="1"/>
</dbReference>
<keyword evidence="3" id="KW-1185">Reference proteome</keyword>
<dbReference type="Gene3D" id="1.10.10.10">
    <property type="entry name" value="Winged helix-like DNA-binding domain superfamily/Winged helix DNA-binding domain"/>
    <property type="match status" value="1"/>
</dbReference>
<gene>
    <name evidence="2" type="ORF">O1R50_12545</name>
</gene>
<dbReference type="InterPro" id="IPR051797">
    <property type="entry name" value="TrmB-like"/>
</dbReference>
<dbReference type="InterPro" id="IPR036388">
    <property type="entry name" value="WH-like_DNA-bd_sf"/>
</dbReference>
<evidence type="ECO:0000259" key="1">
    <source>
        <dbReference type="SMART" id="SM00421"/>
    </source>
</evidence>
<protein>
    <submittedName>
        <fullName evidence="2">LuxR C-terminal-related transcriptional regulator</fullName>
    </submittedName>
</protein>
<feature type="domain" description="HTH luxR-type" evidence="1">
    <location>
        <begin position="250"/>
        <end position="307"/>
    </location>
</feature>
<dbReference type="InterPro" id="IPR000792">
    <property type="entry name" value="Tscrpt_reg_LuxR_C"/>
</dbReference>
<dbReference type="EMBL" id="JAPZVP010000008">
    <property type="protein sequence ID" value="MDA1360459.1"/>
    <property type="molecule type" value="Genomic_DNA"/>
</dbReference>
<proteinExistence type="predicted"/>
<dbReference type="PANTHER" id="PTHR34293:SF1">
    <property type="entry name" value="HTH-TYPE TRANSCRIPTIONAL REGULATOR TRMBL2"/>
    <property type="match status" value="1"/>
</dbReference>
<organism evidence="2 3">
    <name type="scientific">Glycomyces luteolus</name>
    <dbReference type="NCBI Taxonomy" id="2670330"/>
    <lineage>
        <taxon>Bacteria</taxon>
        <taxon>Bacillati</taxon>
        <taxon>Actinomycetota</taxon>
        <taxon>Actinomycetes</taxon>
        <taxon>Glycomycetales</taxon>
        <taxon>Glycomycetaceae</taxon>
        <taxon>Glycomyces</taxon>
    </lineage>
</organism>
<comment type="caution">
    <text evidence="2">The sequence shown here is derived from an EMBL/GenBank/DDBJ whole genome shotgun (WGS) entry which is preliminary data.</text>
</comment>
<dbReference type="GO" id="GO:0006355">
    <property type="term" value="P:regulation of DNA-templated transcription"/>
    <property type="evidence" value="ECO:0007669"/>
    <property type="project" value="InterPro"/>
</dbReference>
<dbReference type="GO" id="GO:0003677">
    <property type="term" value="F:DNA binding"/>
    <property type="evidence" value="ECO:0007669"/>
    <property type="project" value="InterPro"/>
</dbReference>
<name>A0A9X3P9A6_9ACTN</name>
<dbReference type="Proteomes" id="UP001146067">
    <property type="component" value="Unassembled WGS sequence"/>
</dbReference>
<dbReference type="AlphaFoldDB" id="A0A9X3P9A6"/>
<evidence type="ECO:0000313" key="3">
    <source>
        <dbReference type="Proteomes" id="UP001146067"/>
    </source>
</evidence>